<dbReference type="AlphaFoldDB" id="A0A8S1H166"/>
<reference evidence="1" key="1">
    <citation type="submission" date="2020-10" db="EMBL/GenBank/DDBJ databases">
        <authorList>
            <person name="Kikuchi T."/>
        </authorList>
    </citation>
    <scope>NUCLEOTIDE SEQUENCE</scope>
    <source>
        <strain evidence="1">NKZ352</strain>
    </source>
</reference>
<organism evidence="1 2">
    <name type="scientific">Caenorhabditis auriculariae</name>
    <dbReference type="NCBI Taxonomy" id="2777116"/>
    <lineage>
        <taxon>Eukaryota</taxon>
        <taxon>Metazoa</taxon>
        <taxon>Ecdysozoa</taxon>
        <taxon>Nematoda</taxon>
        <taxon>Chromadorea</taxon>
        <taxon>Rhabditida</taxon>
        <taxon>Rhabditina</taxon>
        <taxon>Rhabditomorpha</taxon>
        <taxon>Rhabditoidea</taxon>
        <taxon>Rhabditidae</taxon>
        <taxon>Peloderinae</taxon>
        <taxon>Caenorhabditis</taxon>
    </lineage>
</organism>
<name>A0A8S1H166_9PELO</name>
<sequence length="83" mass="9218">MKDETDVHSFVEVLLGERLPKPLDDCSFSFFLDRGASVPKVPCVLFSSVCLGLVTLKVFQVRPAAAAIFWRISSAKLLKILHL</sequence>
<proteinExistence type="predicted"/>
<evidence type="ECO:0000313" key="1">
    <source>
        <dbReference type="EMBL" id="CAD6188874.1"/>
    </source>
</evidence>
<dbReference type="EMBL" id="CAJGYM010000009">
    <property type="protein sequence ID" value="CAD6188874.1"/>
    <property type="molecule type" value="Genomic_DNA"/>
</dbReference>
<dbReference type="Proteomes" id="UP000835052">
    <property type="component" value="Unassembled WGS sequence"/>
</dbReference>
<keyword evidence="2" id="KW-1185">Reference proteome</keyword>
<comment type="caution">
    <text evidence="1">The sequence shown here is derived from an EMBL/GenBank/DDBJ whole genome shotgun (WGS) entry which is preliminary data.</text>
</comment>
<protein>
    <submittedName>
        <fullName evidence="1">Uncharacterized protein</fullName>
    </submittedName>
</protein>
<gene>
    <name evidence="1" type="ORF">CAUJ_LOCUS4793</name>
</gene>
<evidence type="ECO:0000313" key="2">
    <source>
        <dbReference type="Proteomes" id="UP000835052"/>
    </source>
</evidence>
<accession>A0A8S1H166</accession>